<accession>A0AAD9QBC8</accession>
<feature type="domain" description="Adaptive response protein AidB N-terminal" evidence="1">
    <location>
        <begin position="82"/>
        <end position="176"/>
    </location>
</feature>
<proteinExistence type="predicted"/>
<dbReference type="Proteomes" id="UP001249851">
    <property type="component" value="Unassembled WGS sequence"/>
</dbReference>
<dbReference type="PANTHER" id="PTHR42707">
    <property type="entry name" value="ACYL-COA DEHYDROGENASE"/>
    <property type="match status" value="1"/>
</dbReference>
<dbReference type="EMBL" id="JARQWQ010000045">
    <property type="protein sequence ID" value="KAK2558173.1"/>
    <property type="molecule type" value="Genomic_DNA"/>
</dbReference>
<dbReference type="SUPFAM" id="SSF56645">
    <property type="entry name" value="Acyl-CoA dehydrogenase NM domain-like"/>
    <property type="match status" value="1"/>
</dbReference>
<dbReference type="InterPro" id="IPR041504">
    <property type="entry name" value="AidB_N"/>
</dbReference>
<dbReference type="GO" id="GO:0003995">
    <property type="term" value="F:acyl-CoA dehydrogenase activity"/>
    <property type="evidence" value="ECO:0007669"/>
    <property type="project" value="TreeGrafter"/>
</dbReference>
<keyword evidence="3" id="KW-1185">Reference proteome</keyword>
<dbReference type="Gene3D" id="6.10.250.600">
    <property type="match status" value="1"/>
</dbReference>
<reference evidence="2" key="2">
    <citation type="journal article" date="2023" name="Science">
        <title>Genomic signatures of disease resistance in endangered staghorn corals.</title>
        <authorList>
            <person name="Vollmer S.V."/>
            <person name="Selwyn J.D."/>
            <person name="Despard B.A."/>
            <person name="Roesel C.L."/>
        </authorList>
    </citation>
    <scope>NUCLEOTIDE SEQUENCE</scope>
    <source>
        <strain evidence="2">K2</strain>
    </source>
</reference>
<dbReference type="AlphaFoldDB" id="A0AAD9QBC8"/>
<dbReference type="PANTHER" id="PTHR42707:SF2">
    <property type="entry name" value="ACD11 DEHYDROGENASE"/>
    <property type="match status" value="1"/>
</dbReference>
<protein>
    <submittedName>
        <fullName evidence="2">Acyl-CoA dehydrogenase family member 11</fullName>
    </submittedName>
</protein>
<dbReference type="InterPro" id="IPR009100">
    <property type="entry name" value="AcylCoA_DH/oxidase_NM_dom_sf"/>
</dbReference>
<gene>
    <name evidence="2" type="ORF">P5673_019287</name>
</gene>
<organism evidence="2 3">
    <name type="scientific">Acropora cervicornis</name>
    <name type="common">Staghorn coral</name>
    <dbReference type="NCBI Taxonomy" id="6130"/>
    <lineage>
        <taxon>Eukaryota</taxon>
        <taxon>Metazoa</taxon>
        <taxon>Cnidaria</taxon>
        <taxon>Anthozoa</taxon>
        <taxon>Hexacorallia</taxon>
        <taxon>Scleractinia</taxon>
        <taxon>Astrocoeniina</taxon>
        <taxon>Acroporidae</taxon>
        <taxon>Acropora</taxon>
    </lineage>
</organism>
<name>A0AAD9QBC8_ACRCE</name>
<evidence type="ECO:0000259" key="1">
    <source>
        <dbReference type="Pfam" id="PF18158"/>
    </source>
</evidence>
<sequence>MCSPLPFSKLLRTSLYFPKTIKHSFIGNTRTLTETQGLFQFEKHANFGKISQKEECFHGALGVDFAASRRGSFFQEAPTLRNQFNADIFMQSYLKRILPVEVLEEIKPDLERFGHRVATDINFMGRQCELQPPKLEHFDAWGQRVDSIQTCEGWRQLHAVSAEEGLISIAFERKYRHWRYMEISMYGSLMTIMYFETCVANGTETVAVPEEDGSYKLHGYKWFSSATDANVTFTLARVMNSCGSTVPRLKNIKLGTKQLPTAELLLHGTKAYKVSEEGRGIHCISDMLSVLKALLGFVSEKLSSAPSSHPTLRILGERVQSSLATLLFPEHCALFSDPLPARDVAFSLARLCIENLCKASPFSFWSDEKMDLTPVLTQLNCNAYDHKNSQCDKVLVMEGHPEFSAPTTAT</sequence>
<dbReference type="InterPro" id="IPR052904">
    <property type="entry name" value="Acyl-CoA_dehydrogenase-like"/>
</dbReference>
<dbReference type="Gene3D" id="2.40.110.20">
    <property type="match status" value="1"/>
</dbReference>
<evidence type="ECO:0000313" key="3">
    <source>
        <dbReference type="Proteomes" id="UP001249851"/>
    </source>
</evidence>
<evidence type="ECO:0000313" key="2">
    <source>
        <dbReference type="EMBL" id="KAK2558173.1"/>
    </source>
</evidence>
<dbReference type="Pfam" id="PF18158">
    <property type="entry name" value="AidB_N"/>
    <property type="match status" value="1"/>
</dbReference>
<reference evidence="2" key="1">
    <citation type="journal article" date="2023" name="G3 (Bethesda)">
        <title>Whole genome assembly and annotation of the endangered Caribbean coral Acropora cervicornis.</title>
        <authorList>
            <person name="Selwyn J.D."/>
            <person name="Vollmer S.V."/>
        </authorList>
    </citation>
    <scope>NUCLEOTIDE SEQUENCE</scope>
    <source>
        <strain evidence="2">K2</strain>
    </source>
</reference>
<comment type="caution">
    <text evidence="2">The sequence shown here is derived from an EMBL/GenBank/DDBJ whole genome shotgun (WGS) entry which is preliminary data.</text>
</comment>